<dbReference type="SUPFAM" id="SSF56112">
    <property type="entry name" value="Protein kinase-like (PK-like)"/>
    <property type="match status" value="1"/>
</dbReference>
<gene>
    <name evidence="3" type="ORF">L211DRAFT_880736</name>
</gene>
<evidence type="ECO:0000313" key="3">
    <source>
        <dbReference type="EMBL" id="RPB23603.1"/>
    </source>
</evidence>
<dbReference type="InterPro" id="IPR040976">
    <property type="entry name" value="Pkinase_fungal"/>
</dbReference>
<evidence type="ECO:0000313" key="4">
    <source>
        <dbReference type="Proteomes" id="UP000267821"/>
    </source>
</evidence>
<name>A0A3N4LKZ4_9PEZI</name>
<dbReference type="InterPro" id="IPR011009">
    <property type="entry name" value="Kinase-like_dom_sf"/>
</dbReference>
<dbReference type="InParanoid" id="A0A3N4LKZ4"/>
<feature type="region of interest" description="Disordered" evidence="1">
    <location>
        <begin position="1"/>
        <end position="20"/>
    </location>
</feature>
<organism evidence="3 4">
    <name type="scientific">Terfezia boudieri ATCC MYA-4762</name>
    <dbReference type="NCBI Taxonomy" id="1051890"/>
    <lineage>
        <taxon>Eukaryota</taxon>
        <taxon>Fungi</taxon>
        <taxon>Dikarya</taxon>
        <taxon>Ascomycota</taxon>
        <taxon>Pezizomycotina</taxon>
        <taxon>Pezizomycetes</taxon>
        <taxon>Pezizales</taxon>
        <taxon>Pezizaceae</taxon>
        <taxon>Terfezia</taxon>
    </lineage>
</organism>
<dbReference type="Gene3D" id="1.10.510.10">
    <property type="entry name" value="Transferase(Phosphotransferase) domain 1"/>
    <property type="match status" value="1"/>
</dbReference>
<dbReference type="Pfam" id="PF17667">
    <property type="entry name" value="Pkinase_fungal"/>
    <property type="match status" value="1"/>
</dbReference>
<dbReference type="AlphaFoldDB" id="A0A3N4LKZ4"/>
<dbReference type="STRING" id="1051890.A0A3N4LKZ4"/>
<accession>A0A3N4LKZ4</accession>
<protein>
    <recommendedName>
        <fullName evidence="2">Fungal-type protein kinase domain-containing protein</fullName>
    </recommendedName>
</protein>
<feature type="domain" description="Fungal-type protein kinase" evidence="2">
    <location>
        <begin position="326"/>
        <end position="711"/>
    </location>
</feature>
<dbReference type="PANTHER" id="PTHR38248">
    <property type="entry name" value="FUNK1 6"/>
    <property type="match status" value="1"/>
</dbReference>
<feature type="region of interest" description="Disordered" evidence="1">
    <location>
        <begin position="112"/>
        <end position="138"/>
    </location>
</feature>
<sequence>TTSIDSHLLPPGKASHESRLSITTPTSLAAANLEVPHILCASCLSPVSQFCIRTSNADGKNSWQACVAPRTRFLTGFPSTCMPPERPQLSDPPAPLTPRAKTSAIILTSPHLPTSPQTPPPPAGVVQSAPATHPATRYRSTPIKRKACSIPLALLPMRSASTGKRRRLTSQVLPLLQDELQGRWYSYRNFLTDFVHYGPWALSDIQVIDLLVLLSQDSPNKGITYDPITDNYCCTPPGFADTVFSGWFCDLGNAILRVSQLNPKVRTNSTVASAFGKAGDTLQPTAQCDTTPTPGGVSWVSCRTSTLRGFGKSQIRPDFVLTSNSVVPTWSTILVVGEHHSVGKTEEAAKFQLASYVEQVFIAQPFRMAIIGILTSNSGTSLRLWRFDRAGAVGSLNLNYSSTASSGSLASVVHCLYSLTTSELQATWFHTKSVSWVGPKTPDWCSVGPTNEEHATEEVLLNKRIFTAGGIISRGTCVWEGTLRATSRVVAVKYSWQSTKRTSEAEIYSVAHLKGVVGLPKLISHNEYGDIHTIVRRGLTPCTLRDHDMPTLPEKSAVDAYTLFVTGCNRSFTRLVLGTIGKSISDPSLSPLQIARSLLAGIIAHASLFFQGGILHRDVSINNIIAISSPLTTVPKTPPIIDGEFLYTPGTNLYGCLIDLDYAVVATEQDTLGIPERTGTYPFIAIAILLGKATHRYRHDLESFLYVLLWVACYPVASTQSSILPAPPEDAHQQVHWPPNDPLKAWSCESEAIVASLKSLNIVTSEDIFEELLERFRPGFERFKYAAREMRLALWELHYTGKCMLELEGTGTEESTARAGRRRGRKPGKTLGAGDVRIGVSNWEGFCDIRSIFEELVHGLEKEAAVTTGHFRLQARDFTALSNYTISALYLPPVEHRHPTCGDYRTVNNERLSGVLESPDLITLNVMWDETERFK</sequence>
<dbReference type="EMBL" id="ML121545">
    <property type="protein sequence ID" value="RPB23603.1"/>
    <property type="molecule type" value="Genomic_DNA"/>
</dbReference>
<dbReference type="OrthoDB" id="5584477at2759"/>
<evidence type="ECO:0000259" key="2">
    <source>
        <dbReference type="Pfam" id="PF17667"/>
    </source>
</evidence>
<dbReference type="PANTHER" id="PTHR38248:SF2">
    <property type="entry name" value="FUNK1 11"/>
    <property type="match status" value="1"/>
</dbReference>
<keyword evidence="4" id="KW-1185">Reference proteome</keyword>
<proteinExistence type="predicted"/>
<reference evidence="3 4" key="1">
    <citation type="journal article" date="2018" name="Nat. Ecol. Evol.">
        <title>Pezizomycetes genomes reveal the molecular basis of ectomycorrhizal truffle lifestyle.</title>
        <authorList>
            <person name="Murat C."/>
            <person name="Payen T."/>
            <person name="Noel B."/>
            <person name="Kuo A."/>
            <person name="Morin E."/>
            <person name="Chen J."/>
            <person name="Kohler A."/>
            <person name="Krizsan K."/>
            <person name="Balestrini R."/>
            <person name="Da Silva C."/>
            <person name="Montanini B."/>
            <person name="Hainaut M."/>
            <person name="Levati E."/>
            <person name="Barry K.W."/>
            <person name="Belfiori B."/>
            <person name="Cichocki N."/>
            <person name="Clum A."/>
            <person name="Dockter R.B."/>
            <person name="Fauchery L."/>
            <person name="Guy J."/>
            <person name="Iotti M."/>
            <person name="Le Tacon F."/>
            <person name="Lindquist E.A."/>
            <person name="Lipzen A."/>
            <person name="Malagnac F."/>
            <person name="Mello A."/>
            <person name="Molinier V."/>
            <person name="Miyauchi S."/>
            <person name="Poulain J."/>
            <person name="Riccioni C."/>
            <person name="Rubini A."/>
            <person name="Sitrit Y."/>
            <person name="Splivallo R."/>
            <person name="Traeger S."/>
            <person name="Wang M."/>
            <person name="Zifcakova L."/>
            <person name="Wipf D."/>
            <person name="Zambonelli A."/>
            <person name="Paolocci F."/>
            <person name="Nowrousian M."/>
            <person name="Ottonello S."/>
            <person name="Baldrian P."/>
            <person name="Spatafora J.W."/>
            <person name="Henrissat B."/>
            <person name="Nagy L.G."/>
            <person name="Aury J.M."/>
            <person name="Wincker P."/>
            <person name="Grigoriev I.V."/>
            <person name="Bonfante P."/>
            <person name="Martin F.M."/>
        </authorList>
    </citation>
    <scope>NUCLEOTIDE SEQUENCE [LARGE SCALE GENOMIC DNA]</scope>
    <source>
        <strain evidence="3 4">ATCC MYA-4762</strain>
    </source>
</reference>
<evidence type="ECO:0000256" key="1">
    <source>
        <dbReference type="SAM" id="MobiDB-lite"/>
    </source>
</evidence>
<dbReference type="Proteomes" id="UP000267821">
    <property type="component" value="Unassembled WGS sequence"/>
</dbReference>
<feature type="non-terminal residue" evidence="3">
    <location>
        <position position="1"/>
    </location>
</feature>